<dbReference type="Gene3D" id="3.30.450.20">
    <property type="entry name" value="PAS domain"/>
    <property type="match status" value="1"/>
</dbReference>
<organism evidence="10 11">
    <name type="scientific">Ancylobacter crimeensis</name>
    <dbReference type="NCBI Taxonomy" id="2579147"/>
    <lineage>
        <taxon>Bacteria</taxon>
        <taxon>Pseudomonadati</taxon>
        <taxon>Pseudomonadota</taxon>
        <taxon>Alphaproteobacteria</taxon>
        <taxon>Hyphomicrobiales</taxon>
        <taxon>Xanthobacteraceae</taxon>
        <taxon>Ancylobacter</taxon>
    </lineage>
</organism>
<keyword evidence="4" id="KW-0808">Transferase</keyword>
<comment type="catalytic activity">
    <reaction evidence="1">
        <text>ATP + protein L-histidine = ADP + protein N-phospho-L-histidine.</text>
        <dbReference type="EC" id="2.7.13.3"/>
    </reaction>
</comment>
<feature type="transmembrane region" description="Helical" evidence="8">
    <location>
        <begin position="144"/>
        <end position="169"/>
    </location>
</feature>
<keyword evidence="6" id="KW-0902">Two-component regulatory system</keyword>
<dbReference type="InterPro" id="IPR005467">
    <property type="entry name" value="His_kinase_dom"/>
</dbReference>
<name>A0ABT0D8X2_9HYPH</name>
<dbReference type="Gene3D" id="3.30.565.10">
    <property type="entry name" value="Histidine kinase-like ATPase, C-terminal domain"/>
    <property type="match status" value="1"/>
</dbReference>
<dbReference type="SUPFAM" id="SSF55785">
    <property type="entry name" value="PYP-like sensor domain (PAS domain)"/>
    <property type="match status" value="1"/>
</dbReference>
<dbReference type="InterPro" id="IPR003594">
    <property type="entry name" value="HATPase_dom"/>
</dbReference>
<keyword evidence="5 10" id="KW-0418">Kinase</keyword>
<dbReference type="EC" id="2.7.13.3" evidence="2"/>
<evidence type="ECO:0000313" key="11">
    <source>
        <dbReference type="Proteomes" id="UP001203284"/>
    </source>
</evidence>
<dbReference type="SUPFAM" id="SSF55874">
    <property type="entry name" value="ATPase domain of HSP90 chaperone/DNA topoisomerase II/histidine kinase"/>
    <property type="match status" value="1"/>
</dbReference>
<evidence type="ECO:0000256" key="3">
    <source>
        <dbReference type="ARBA" id="ARBA00022553"/>
    </source>
</evidence>
<dbReference type="InterPro" id="IPR004358">
    <property type="entry name" value="Sig_transdc_His_kin-like_C"/>
</dbReference>
<dbReference type="InterPro" id="IPR036097">
    <property type="entry name" value="HisK_dim/P_sf"/>
</dbReference>
<keyword evidence="8" id="KW-1133">Transmembrane helix</keyword>
<gene>
    <name evidence="10" type="ORF">MWN34_05540</name>
</gene>
<dbReference type="InterPro" id="IPR036890">
    <property type="entry name" value="HATPase_C_sf"/>
</dbReference>
<dbReference type="SUPFAM" id="SSF47384">
    <property type="entry name" value="Homodimeric domain of signal transducing histidine kinase"/>
    <property type="match status" value="1"/>
</dbReference>
<evidence type="ECO:0000256" key="8">
    <source>
        <dbReference type="SAM" id="Phobius"/>
    </source>
</evidence>
<evidence type="ECO:0000313" key="10">
    <source>
        <dbReference type="EMBL" id="MCK0196374.1"/>
    </source>
</evidence>
<feature type="domain" description="Histidine kinase" evidence="9">
    <location>
        <begin position="334"/>
        <end position="551"/>
    </location>
</feature>
<dbReference type="InterPro" id="IPR050736">
    <property type="entry name" value="Sensor_HK_Regulatory"/>
</dbReference>
<proteinExistence type="predicted"/>
<evidence type="ECO:0000256" key="5">
    <source>
        <dbReference type="ARBA" id="ARBA00022777"/>
    </source>
</evidence>
<protein>
    <recommendedName>
        <fullName evidence="2">histidine kinase</fullName>
        <ecNumber evidence="2">2.7.13.3</ecNumber>
    </recommendedName>
</protein>
<feature type="transmembrane region" description="Helical" evidence="8">
    <location>
        <begin position="66"/>
        <end position="88"/>
    </location>
</feature>
<evidence type="ECO:0000259" key="9">
    <source>
        <dbReference type="PROSITE" id="PS50109"/>
    </source>
</evidence>
<comment type="caution">
    <text evidence="10">The sequence shown here is derived from an EMBL/GenBank/DDBJ whole genome shotgun (WGS) entry which is preliminary data.</text>
</comment>
<dbReference type="SMART" id="SM00388">
    <property type="entry name" value="HisKA"/>
    <property type="match status" value="1"/>
</dbReference>
<dbReference type="SMART" id="SM00091">
    <property type="entry name" value="PAS"/>
    <property type="match status" value="1"/>
</dbReference>
<feature type="transmembrane region" description="Helical" evidence="8">
    <location>
        <begin position="108"/>
        <end position="132"/>
    </location>
</feature>
<accession>A0ABT0D8X2</accession>
<keyword evidence="8" id="KW-0812">Transmembrane</keyword>
<feature type="transmembrane region" description="Helical" evidence="8">
    <location>
        <begin position="35"/>
        <end position="54"/>
    </location>
</feature>
<dbReference type="CDD" id="cd00130">
    <property type="entry name" value="PAS"/>
    <property type="match status" value="1"/>
</dbReference>
<evidence type="ECO:0000256" key="4">
    <source>
        <dbReference type="ARBA" id="ARBA00022679"/>
    </source>
</evidence>
<dbReference type="PANTHER" id="PTHR43711">
    <property type="entry name" value="TWO-COMPONENT HISTIDINE KINASE"/>
    <property type="match status" value="1"/>
</dbReference>
<dbReference type="Proteomes" id="UP001203284">
    <property type="component" value="Unassembled WGS sequence"/>
</dbReference>
<dbReference type="GO" id="GO:0016301">
    <property type="term" value="F:kinase activity"/>
    <property type="evidence" value="ECO:0007669"/>
    <property type="project" value="UniProtKB-KW"/>
</dbReference>
<dbReference type="CDD" id="cd00082">
    <property type="entry name" value="HisKA"/>
    <property type="match status" value="1"/>
</dbReference>
<dbReference type="RefSeq" id="WP_247027390.1">
    <property type="nucleotide sequence ID" value="NZ_JALKCH010000003.1"/>
</dbReference>
<reference evidence="10 11" key="1">
    <citation type="submission" date="2022-04" db="EMBL/GenBank/DDBJ databases">
        <authorList>
            <person name="Grouzdev D.S."/>
            <person name="Pantiukh K.S."/>
            <person name="Krutkina M.S."/>
        </authorList>
    </citation>
    <scope>NUCLEOTIDE SEQUENCE [LARGE SCALE GENOMIC DNA]</scope>
    <source>
        <strain evidence="10 11">6x-1</strain>
    </source>
</reference>
<dbReference type="PRINTS" id="PR00344">
    <property type="entry name" value="BCTRLSENSOR"/>
</dbReference>
<keyword evidence="11" id="KW-1185">Reference proteome</keyword>
<evidence type="ECO:0000256" key="7">
    <source>
        <dbReference type="SAM" id="MobiDB-lite"/>
    </source>
</evidence>
<evidence type="ECO:0000256" key="6">
    <source>
        <dbReference type="ARBA" id="ARBA00023012"/>
    </source>
</evidence>
<keyword evidence="3" id="KW-0597">Phosphoprotein</keyword>
<dbReference type="PROSITE" id="PS50109">
    <property type="entry name" value="HIS_KIN"/>
    <property type="match status" value="1"/>
</dbReference>
<dbReference type="Pfam" id="PF02518">
    <property type="entry name" value="HATPase_c"/>
    <property type="match status" value="1"/>
</dbReference>
<dbReference type="InterPro" id="IPR000014">
    <property type="entry name" value="PAS"/>
</dbReference>
<dbReference type="InterPro" id="IPR003661">
    <property type="entry name" value="HisK_dim/P_dom"/>
</dbReference>
<dbReference type="Pfam" id="PF00512">
    <property type="entry name" value="HisKA"/>
    <property type="match status" value="1"/>
</dbReference>
<keyword evidence="8" id="KW-0472">Membrane</keyword>
<evidence type="ECO:0000256" key="1">
    <source>
        <dbReference type="ARBA" id="ARBA00000085"/>
    </source>
</evidence>
<sequence>MAAKHRGFIASRLAGGVCALAAVPFFVGAKGMPGVVEVLAFLWLLAPIGIAFFLSRTGDLERAHLLSALTVAGLVGAMGWSSGGLGSFVLPWLLVVPLEAALTGSRRIVIGAAAVAALVAVLLFAASLAGMAPPDEMARLDLQALRFLSFLAAIAYAAALAAGAIHVAVTGERLSRLHEARYDLLANNMSDLVTQHGPGGEVVFASPVARILLGDAPETLQGEGLFERVHVGDRPSYLSALDEAGRLGVGAAEFRLRQNGQATCFVWVEMRARLMEALPADASGRDLLRSRAAGRQVVAVIRDISERKGNELALAAARETAESADLAKTRFLAAMSHELRTPLNAIIGFSEVLASGDDSLVPVERRGEYARLIHESGQHLLGVVNSILDLSRIEAGRVELELENFDPRPLAESCLSMMALKAGEKNIALAVDLAGAPELVRLDRRAVKQITLNLLANAIKFTHQGRVALAMGVSGRELVLSVADTGIGIAEPDMRRLGQPFFQARGTVRQEGTGLGLSVVKALAALHGGRVEIDSRLGEGTRVEVRLPLEARVSDARGASVTRLPARSNPSPSTPRLRA</sequence>
<dbReference type="PANTHER" id="PTHR43711:SF26">
    <property type="entry name" value="SENSOR HISTIDINE KINASE RCSC"/>
    <property type="match status" value="1"/>
</dbReference>
<dbReference type="InterPro" id="IPR035965">
    <property type="entry name" value="PAS-like_dom_sf"/>
</dbReference>
<dbReference type="EMBL" id="JALKCH010000003">
    <property type="protein sequence ID" value="MCK0196374.1"/>
    <property type="molecule type" value="Genomic_DNA"/>
</dbReference>
<feature type="transmembrane region" description="Helical" evidence="8">
    <location>
        <begin position="12"/>
        <end position="29"/>
    </location>
</feature>
<dbReference type="Gene3D" id="1.10.287.130">
    <property type="match status" value="1"/>
</dbReference>
<dbReference type="SMART" id="SM00387">
    <property type="entry name" value="HATPase_c"/>
    <property type="match status" value="1"/>
</dbReference>
<evidence type="ECO:0000256" key="2">
    <source>
        <dbReference type="ARBA" id="ARBA00012438"/>
    </source>
</evidence>
<feature type="region of interest" description="Disordered" evidence="7">
    <location>
        <begin position="558"/>
        <end position="579"/>
    </location>
</feature>